<dbReference type="FunFam" id="2.70.70.10:FF:000006">
    <property type="entry name" value="M23 family peptidase"/>
    <property type="match status" value="1"/>
</dbReference>
<evidence type="ECO:0000259" key="1">
    <source>
        <dbReference type="Pfam" id="PF01551"/>
    </source>
</evidence>
<accession>A0A2U8GNX6</accession>
<dbReference type="KEGG" id="acom:CEW83_06325"/>
<dbReference type="GO" id="GO:0004222">
    <property type="term" value="F:metalloendopeptidase activity"/>
    <property type="evidence" value="ECO:0007669"/>
    <property type="project" value="TreeGrafter"/>
</dbReference>
<dbReference type="AlphaFoldDB" id="A0A2U8GNX6"/>
<dbReference type="PANTHER" id="PTHR21666:SF291">
    <property type="entry name" value="STAGE II SPORULATION PROTEIN Q"/>
    <property type="match status" value="1"/>
</dbReference>
<name>A0A2U8GNX6_9RHOO</name>
<dbReference type="CDD" id="cd12797">
    <property type="entry name" value="M23_peptidase"/>
    <property type="match status" value="1"/>
</dbReference>
<feature type="domain" description="M23ase beta-sheet core" evidence="1">
    <location>
        <begin position="223"/>
        <end position="317"/>
    </location>
</feature>
<dbReference type="EMBL" id="CP022187">
    <property type="protein sequence ID" value="AWI74883.1"/>
    <property type="molecule type" value="Genomic_DNA"/>
</dbReference>
<dbReference type="Pfam" id="PF01551">
    <property type="entry name" value="Peptidase_M23"/>
    <property type="match status" value="1"/>
</dbReference>
<evidence type="ECO:0000313" key="2">
    <source>
        <dbReference type="EMBL" id="AWI74883.1"/>
    </source>
</evidence>
<gene>
    <name evidence="2" type="ORF">CEW83_06325</name>
</gene>
<sequence length="324" mass="33644">MALVILSMGRFSRSRVRTLSSRALILIASGTLLAVAGGAFALGVGVGRAEVDAPASPLSVDHPEGRFLVDRLGEISGKLARLESEALTLAKRVGVLKGKDTGAASAAGTQAVPPAAEAGKTAATQSEAARKAVGASGGPLISLLGSTGHADAALAAFDDQGAGLTDLEYELERLGAVLFEVDRAATELDLAQMAFPSRNPVPNGRRNSSFGTRVDPFNGRSAFHSGLDFQARAGTPIHASAGGRVVFSGYHREYGYLVEIDHGNGLVSRYAHCSRLFVKVGDVVTPSQRIAAVGSTGRSTGAHLHFEVLRNGAFVNPLRYLDNS</sequence>
<organism evidence="2 3">
    <name type="scientific">Parazoarcus communis</name>
    <dbReference type="NCBI Taxonomy" id="41977"/>
    <lineage>
        <taxon>Bacteria</taxon>
        <taxon>Pseudomonadati</taxon>
        <taxon>Pseudomonadota</taxon>
        <taxon>Betaproteobacteria</taxon>
        <taxon>Rhodocyclales</taxon>
        <taxon>Zoogloeaceae</taxon>
        <taxon>Parazoarcus</taxon>
    </lineage>
</organism>
<dbReference type="Proteomes" id="UP000244930">
    <property type="component" value="Chromosome"/>
</dbReference>
<dbReference type="PANTHER" id="PTHR21666">
    <property type="entry name" value="PEPTIDASE-RELATED"/>
    <property type="match status" value="1"/>
</dbReference>
<dbReference type="InterPro" id="IPR050570">
    <property type="entry name" value="Cell_wall_metabolism_enzyme"/>
</dbReference>
<dbReference type="InterPro" id="IPR011055">
    <property type="entry name" value="Dup_hybrid_motif"/>
</dbReference>
<reference evidence="2 3" key="1">
    <citation type="submission" date="2017-06" db="EMBL/GenBank/DDBJ databases">
        <title>Azoarcus.</title>
        <authorList>
            <person name="Woo J.-H."/>
            <person name="Kim H.-S."/>
        </authorList>
    </citation>
    <scope>NUCLEOTIDE SEQUENCE [LARGE SCALE GENOMIC DNA]</scope>
    <source>
        <strain evidence="2 3">TSPY31</strain>
    </source>
</reference>
<keyword evidence="3" id="KW-1185">Reference proteome</keyword>
<proteinExistence type="predicted"/>
<evidence type="ECO:0000313" key="3">
    <source>
        <dbReference type="Proteomes" id="UP000244930"/>
    </source>
</evidence>
<dbReference type="InterPro" id="IPR016047">
    <property type="entry name" value="M23ase_b-sheet_dom"/>
</dbReference>
<protein>
    <recommendedName>
        <fullName evidence="1">M23ase beta-sheet core domain-containing protein</fullName>
    </recommendedName>
</protein>
<dbReference type="RefSeq" id="WP_108948591.1">
    <property type="nucleotide sequence ID" value="NZ_CP022187.1"/>
</dbReference>
<dbReference type="Gene3D" id="2.70.70.10">
    <property type="entry name" value="Glucose Permease (Domain IIA)"/>
    <property type="match status" value="1"/>
</dbReference>
<dbReference type="SUPFAM" id="SSF51261">
    <property type="entry name" value="Duplicated hybrid motif"/>
    <property type="match status" value="1"/>
</dbReference>